<feature type="region of interest" description="Disordered" evidence="12">
    <location>
        <begin position="36"/>
        <end position="90"/>
    </location>
</feature>
<reference evidence="13" key="1">
    <citation type="submission" date="2020-08" db="EMBL/GenBank/DDBJ databases">
        <title>Multicomponent nature underlies the extraordinary mechanical properties of spider dragline silk.</title>
        <authorList>
            <person name="Kono N."/>
            <person name="Nakamura H."/>
            <person name="Mori M."/>
            <person name="Yoshida Y."/>
            <person name="Ohtoshi R."/>
            <person name="Malay A.D."/>
            <person name="Moran D.A.P."/>
            <person name="Tomita M."/>
            <person name="Numata K."/>
            <person name="Arakawa K."/>
        </authorList>
    </citation>
    <scope>NUCLEOTIDE SEQUENCE</scope>
</reference>
<dbReference type="PANTHER" id="PTHR28672:SF1">
    <property type="entry name" value="ANAPHASE-PROMOTING COMPLEX SUBUNIT 13"/>
    <property type="match status" value="1"/>
</dbReference>
<keyword evidence="5" id="KW-0132">Cell division</keyword>
<dbReference type="GO" id="GO:0051301">
    <property type="term" value="P:cell division"/>
    <property type="evidence" value="ECO:0007669"/>
    <property type="project" value="UniProtKB-KW"/>
</dbReference>
<comment type="subcellular location">
    <subcellularLocation>
        <location evidence="1">Nucleus</location>
    </subcellularLocation>
</comment>
<name>A0A8X6WEP2_TRICX</name>
<dbReference type="GO" id="GO:0070979">
    <property type="term" value="P:protein K11-linked ubiquitination"/>
    <property type="evidence" value="ECO:0007669"/>
    <property type="project" value="TreeGrafter"/>
</dbReference>
<dbReference type="GO" id="GO:0005680">
    <property type="term" value="C:anaphase-promoting complex"/>
    <property type="evidence" value="ECO:0007669"/>
    <property type="project" value="InterPro"/>
</dbReference>
<comment type="similarity">
    <text evidence="3">Belongs to the APC13 family.</text>
</comment>
<evidence type="ECO:0000256" key="2">
    <source>
        <dbReference type="ARBA" id="ARBA00004906"/>
    </source>
</evidence>
<organism evidence="13 14">
    <name type="scientific">Trichonephila clavipes</name>
    <name type="common">Golden silk orbweaver</name>
    <name type="synonym">Nephila clavipes</name>
    <dbReference type="NCBI Taxonomy" id="2585209"/>
    <lineage>
        <taxon>Eukaryota</taxon>
        <taxon>Metazoa</taxon>
        <taxon>Ecdysozoa</taxon>
        <taxon>Arthropoda</taxon>
        <taxon>Chelicerata</taxon>
        <taxon>Arachnida</taxon>
        <taxon>Araneae</taxon>
        <taxon>Araneomorphae</taxon>
        <taxon>Entelegynae</taxon>
        <taxon>Araneoidea</taxon>
        <taxon>Nephilidae</taxon>
        <taxon>Trichonephila</taxon>
    </lineage>
</organism>
<dbReference type="Proteomes" id="UP000887159">
    <property type="component" value="Unassembled WGS sequence"/>
</dbReference>
<comment type="caution">
    <text evidence="13">The sequence shown here is derived from an EMBL/GenBank/DDBJ whole genome shotgun (WGS) entry which is preliminary data.</text>
</comment>
<evidence type="ECO:0000256" key="9">
    <source>
        <dbReference type="ARBA" id="ARBA00023306"/>
    </source>
</evidence>
<evidence type="ECO:0000256" key="5">
    <source>
        <dbReference type="ARBA" id="ARBA00022618"/>
    </source>
</evidence>
<gene>
    <name evidence="13" type="ORF">TNCV_4024351</name>
</gene>
<sequence length="90" mass="10382">MNKKKLKNRSVPSTRMDSNVARNRRLIDLVDIEWREETLPNDSIPVPGADLPDPDPDNPNPQESRRQKANEWSDLSLNRMQRNIPTAHPS</sequence>
<dbReference type="PANTHER" id="PTHR28672">
    <property type="entry name" value="ANAPHASE-PROMOTING COMPLEX SUBUNIT 13"/>
    <property type="match status" value="1"/>
</dbReference>
<evidence type="ECO:0000256" key="7">
    <source>
        <dbReference type="ARBA" id="ARBA00022786"/>
    </source>
</evidence>
<dbReference type="AlphaFoldDB" id="A0A8X6WEP2"/>
<keyword evidence="14" id="KW-1185">Reference proteome</keyword>
<dbReference type="Pfam" id="PF05839">
    <property type="entry name" value="Apc13p"/>
    <property type="match status" value="1"/>
</dbReference>
<comment type="function">
    <text evidence="11">Component of the anaphase promoting complex/cyclosome (APC/C), a cell cycle-regulated E3 ubiquitin ligase that controls progression through mitosis and the G1 phase of the cell cycle. The APC/C complex acts by mediating ubiquitination and subsequent degradation of target proteins: it mainly mediates the formation of 'Lys-11'-linked polyubiquitin chains and, to a lower extent, the formation of 'Lys-48'- and 'Lys-63'-linked polyubiquitin chains. The APC/C complex catalyzes assembly of branched 'Lys-11'-/'Lys-48'-linked branched ubiquitin chains on target proteins.</text>
</comment>
<keyword evidence="8" id="KW-0539">Nucleus</keyword>
<evidence type="ECO:0000256" key="11">
    <source>
        <dbReference type="ARBA" id="ARBA00045696"/>
    </source>
</evidence>
<evidence type="ECO:0000256" key="12">
    <source>
        <dbReference type="SAM" id="MobiDB-lite"/>
    </source>
</evidence>
<feature type="compositionally biased region" description="Polar residues" evidence="12">
    <location>
        <begin position="10"/>
        <end position="21"/>
    </location>
</feature>
<evidence type="ECO:0000256" key="3">
    <source>
        <dbReference type="ARBA" id="ARBA00006940"/>
    </source>
</evidence>
<evidence type="ECO:0000256" key="6">
    <source>
        <dbReference type="ARBA" id="ARBA00022776"/>
    </source>
</evidence>
<proteinExistence type="inferred from homology"/>
<keyword evidence="6" id="KW-0498">Mitosis</keyword>
<protein>
    <recommendedName>
        <fullName evidence="4">Anaphase-promoting complex subunit 13</fullName>
    </recommendedName>
    <alternativeName>
        <fullName evidence="10">Cyclosome subunit 13</fullName>
    </alternativeName>
</protein>
<feature type="region of interest" description="Disordered" evidence="12">
    <location>
        <begin position="1"/>
        <end position="23"/>
    </location>
</feature>
<dbReference type="EMBL" id="BMAU01021405">
    <property type="protein sequence ID" value="GFY32811.1"/>
    <property type="molecule type" value="Genomic_DNA"/>
</dbReference>
<evidence type="ECO:0000256" key="10">
    <source>
        <dbReference type="ARBA" id="ARBA00031338"/>
    </source>
</evidence>
<keyword evidence="7" id="KW-0833">Ubl conjugation pathway</keyword>
<accession>A0A8X6WEP2</accession>
<feature type="compositionally biased region" description="Polar residues" evidence="12">
    <location>
        <begin position="73"/>
        <end position="90"/>
    </location>
</feature>
<evidence type="ECO:0000256" key="8">
    <source>
        <dbReference type="ARBA" id="ARBA00023242"/>
    </source>
</evidence>
<evidence type="ECO:0000313" key="13">
    <source>
        <dbReference type="EMBL" id="GFY32811.1"/>
    </source>
</evidence>
<keyword evidence="9" id="KW-0131">Cell cycle</keyword>
<evidence type="ECO:0000313" key="14">
    <source>
        <dbReference type="Proteomes" id="UP000887159"/>
    </source>
</evidence>
<dbReference type="InterPro" id="IPR008401">
    <property type="entry name" value="Apc13"/>
</dbReference>
<comment type="pathway">
    <text evidence="2">Protein modification; protein ubiquitination.</text>
</comment>
<evidence type="ECO:0000256" key="4">
    <source>
        <dbReference type="ARBA" id="ARBA00013935"/>
    </source>
</evidence>
<evidence type="ECO:0000256" key="1">
    <source>
        <dbReference type="ARBA" id="ARBA00004123"/>
    </source>
</evidence>